<sequence>MLLTKNKLAAFAIFLWCTAQFSCTRKWEDHNKINNEDLTQNLYEKIAGDPSLSKFTDYLQKTGYSDTLQSTRSFTVWAPTNDALQNIDAALGNDDKKLKLFVAHHIAHLSYYSDQLTGGSQRLPLIDGKYVIVKTSSFEDAPINTKDQPATNGVLHTISAAAAPVGNCWDYIDSLKTGGNFMATFLKNYVQYKRDTTNAIQIGINPLTGAPIYQKGTDTVIRSVFIDQVYDIGNEAKEYTVFIMNNPTWNKERAKLDTFYRTSSVDSTYNLARIFTAKDMAVEGALSPEQLPDSILSKFGVWVPINKSAIQAKYRTSNGYVYVMNDMNVALRQRFPPLIIQGESYVGTSNNSSSPIYLRSLINPNDGQLFKDLYVYSPGVAKWNVRYRLYNVPTTKYRVYWATYNNRWNNTLNQRLAMGTADNTTSFPYRSIPYNVYKVDSLGEYPVTSFGNGNLDIFLVNADLAPSSSNQSQTAMFLDYIRLEPVYKQN</sequence>
<dbReference type="Proteomes" id="UP000677244">
    <property type="component" value="Unassembled WGS sequence"/>
</dbReference>
<dbReference type="EMBL" id="JAGHKO010000010">
    <property type="protein sequence ID" value="MBO9203789.1"/>
    <property type="molecule type" value="Genomic_DNA"/>
</dbReference>
<gene>
    <name evidence="2" type="ORF">J7I42_26125</name>
</gene>
<evidence type="ECO:0000259" key="1">
    <source>
        <dbReference type="PROSITE" id="PS50213"/>
    </source>
</evidence>
<name>A0ABS3Z0U3_9BACT</name>
<dbReference type="Gene3D" id="2.30.180.10">
    <property type="entry name" value="FAS1 domain"/>
    <property type="match status" value="1"/>
</dbReference>
<keyword evidence="3" id="KW-1185">Reference proteome</keyword>
<proteinExistence type="predicted"/>
<dbReference type="InterPro" id="IPR000782">
    <property type="entry name" value="FAS1_domain"/>
</dbReference>
<reference evidence="2 3" key="1">
    <citation type="submission" date="2021-03" db="EMBL/GenBank/DDBJ databases">
        <title>Assistant Professor.</title>
        <authorList>
            <person name="Huq M.A."/>
        </authorList>
    </citation>
    <scope>NUCLEOTIDE SEQUENCE [LARGE SCALE GENOMIC DNA]</scope>
    <source>
        <strain evidence="2 3">MAH-29</strain>
    </source>
</reference>
<dbReference type="SUPFAM" id="SSF82153">
    <property type="entry name" value="FAS1 domain"/>
    <property type="match status" value="1"/>
</dbReference>
<dbReference type="InterPro" id="IPR050904">
    <property type="entry name" value="Adhesion/Biosynth-related"/>
</dbReference>
<protein>
    <submittedName>
        <fullName evidence="2">Fasciclin domain-containing protein</fullName>
    </submittedName>
</protein>
<feature type="domain" description="FAS1" evidence="1">
    <location>
        <begin position="39"/>
        <end position="162"/>
    </location>
</feature>
<dbReference type="Pfam" id="PF02469">
    <property type="entry name" value="Fasciclin"/>
    <property type="match status" value="1"/>
</dbReference>
<dbReference type="PANTHER" id="PTHR10900:SF77">
    <property type="entry name" value="FI19380P1"/>
    <property type="match status" value="1"/>
</dbReference>
<evidence type="ECO:0000313" key="3">
    <source>
        <dbReference type="Proteomes" id="UP000677244"/>
    </source>
</evidence>
<evidence type="ECO:0000313" key="2">
    <source>
        <dbReference type="EMBL" id="MBO9203789.1"/>
    </source>
</evidence>
<comment type="caution">
    <text evidence="2">The sequence shown here is derived from an EMBL/GenBank/DDBJ whole genome shotgun (WGS) entry which is preliminary data.</text>
</comment>
<accession>A0ABS3Z0U3</accession>
<dbReference type="PROSITE" id="PS50213">
    <property type="entry name" value="FAS1"/>
    <property type="match status" value="1"/>
</dbReference>
<dbReference type="RefSeq" id="WP_209141837.1">
    <property type="nucleotide sequence ID" value="NZ_JAGHKO010000010.1"/>
</dbReference>
<dbReference type="PANTHER" id="PTHR10900">
    <property type="entry name" value="PERIOSTIN-RELATED"/>
    <property type="match status" value="1"/>
</dbReference>
<organism evidence="2 3">
    <name type="scientific">Niastella soli</name>
    <dbReference type="NCBI Taxonomy" id="2821487"/>
    <lineage>
        <taxon>Bacteria</taxon>
        <taxon>Pseudomonadati</taxon>
        <taxon>Bacteroidota</taxon>
        <taxon>Chitinophagia</taxon>
        <taxon>Chitinophagales</taxon>
        <taxon>Chitinophagaceae</taxon>
        <taxon>Niastella</taxon>
    </lineage>
</organism>
<dbReference type="InterPro" id="IPR036378">
    <property type="entry name" value="FAS1_dom_sf"/>
</dbReference>
<dbReference type="SMART" id="SM00554">
    <property type="entry name" value="FAS1"/>
    <property type="match status" value="1"/>
</dbReference>